<accession>A0A5N7BQT6</accession>
<dbReference type="AlphaFoldDB" id="A0A5N7BQT6"/>
<evidence type="ECO:0000313" key="3">
    <source>
        <dbReference type="Proteomes" id="UP000326198"/>
    </source>
</evidence>
<keyword evidence="3" id="KW-1185">Reference proteome</keyword>
<organism evidence="2 3">
    <name type="scientific">Aspergillus bertholletiae</name>
    <dbReference type="NCBI Taxonomy" id="1226010"/>
    <lineage>
        <taxon>Eukaryota</taxon>
        <taxon>Fungi</taxon>
        <taxon>Dikarya</taxon>
        <taxon>Ascomycota</taxon>
        <taxon>Pezizomycotina</taxon>
        <taxon>Eurotiomycetes</taxon>
        <taxon>Eurotiomycetidae</taxon>
        <taxon>Eurotiales</taxon>
        <taxon>Aspergillaceae</taxon>
        <taxon>Aspergillus</taxon>
        <taxon>Aspergillus subgen. Circumdati</taxon>
    </lineage>
</organism>
<dbReference type="Gene3D" id="1.20.1270.70">
    <property type="entry name" value="Designed single chain three-helix bundle"/>
    <property type="match status" value="1"/>
</dbReference>
<dbReference type="OrthoDB" id="3641511at2759"/>
<protein>
    <submittedName>
        <fullName evidence="2">Uncharacterized protein</fullName>
    </submittedName>
</protein>
<dbReference type="EMBL" id="ML736153">
    <property type="protein sequence ID" value="KAE8383867.1"/>
    <property type="molecule type" value="Genomic_DNA"/>
</dbReference>
<evidence type="ECO:0000256" key="1">
    <source>
        <dbReference type="SAM" id="Coils"/>
    </source>
</evidence>
<name>A0A5N7BQT6_9EURO</name>
<gene>
    <name evidence="2" type="ORF">BDV26DRAFT_250924</name>
</gene>
<reference evidence="2 3" key="1">
    <citation type="submission" date="2019-04" db="EMBL/GenBank/DDBJ databases">
        <title>Friends and foes A comparative genomics studyof 23 Aspergillus species from section Flavi.</title>
        <authorList>
            <consortium name="DOE Joint Genome Institute"/>
            <person name="Kjaerbolling I."/>
            <person name="Vesth T."/>
            <person name="Frisvad J.C."/>
            <person name="Nybo J.L."/>
            <person name="Theobald S."/>
            <person name="Kildgaard S."/>
            <person name="Isbrandt T."/>
            <person name="Kuo A."/>
            <person name="Sato A."/>
            <person name="Lyhne E.K."/>
            <person name="Kogle M.E."/>
            <person name="Wiebenga A."/>
            <person name="Kun R.S."/>
            <person name="Lubbers R.J."/>
            <person name="Makela M.R."/>
            <person name="Barry K."/>
            <person name="Chovatia M."/>
            <person name="Clum A."/>
            <person name="Daum C."/>
            <person name="Haridas S."/>
            <person name="He G."/>
            <person name="LaButti K."/>
            <person name="Lipzen A."/>
            <person name="Mondo S."/>
            <person name="Riley R."/>
            <person name="Salamov A."/>
            <person name="Simmons B.A."/>
            <person name="Magnuson J.K."/>
            <person name="Henrissat B."/>
            <person name="Mortensen U.H."/>
            <person name="Larsen T.O."/>
            <person name="Devries R.P."/>
            <person name="Grigoriev I.V."/>
            <person name="Machida M."/>
            <person name="Baker S.E."/>
            <person name="Andersen M.R."/>
        </authorList>
    </citation>
    <scope>NUCLEOTIDE SEQUENCE [LARGE SCALE GENOMIC DNA]</scope>
    <source>
        <strain evidence="2 3">IBT 29228</strain>
    </source>
</reference>
<feature type="coiled-coil region" evidence="1">
    <location>
        <begin position="27"/>
        <end position="58"/>
    </location>
</feature>
<evidence type="ECO:0000313" key="2">
    <source>
        <dbReference type="EMBL" id="KAE8383867.1"/>
    </source>
</evidence>
<dbReference type="Proteomes" id="UP000326198">
    <property type="component" value="Unassembled WGS sequence"/>
</dbReference>
<keyword evidence="1" id="KW-0175">Coiled coil</keyword>
<proteinExistence type="predicted"/>
<sequence>MTTLEDSLNQRMTTLENNLNQRMTTLEDSLNQRMTTLENNLNQKLDDLAGKVDMLDQKIIVINRNFMVRMENSNVSQNEMSVMPLYSMRTGAEIPNCPATLAEFNTLTASQAGQLLREADEVVPRGREQRIRKLKLTFGISWLSV</sequence>